<feature type="transmembrane region" description="Helical" evidence="1">
    <location>
        <begin position="168"/>
        <end position="190"/>
    </location>
</feature>
<keyword evidence="1" id="KW-0812">Transmembrane</keyword>
<feature type="transmembrane region" description="Helical" evidence="1">
    <location>
        <begin position="138"/>
        <end position="156"/>
    </location>
</feature>
<evidence type="ECO:0000256" key="1">
    <source>
        <dbReference type="SAM" id="Phobius"/>
    </source>
</evidence>
<organism evidence="2">
    <name type="scientific">Haptolina ericina</name>
    <dbReference type="NCBI Taxonomy" id="156174"/>
    <lineage>
        <taxon>Eukaryota</taxon>
        <taxon>Haptista</taxon>
        <taxon>Haptophyta</taxon>
        <taxon>Prymnesiophyceae</taxon>
        <taxon>Prymnesiales</taxon>
        <taxon>Prymnesiaceae</taxon>
        <taxon>Haptolina</taxon>
    </lineage>
</organism>
<reference evidence="2" key="1">
    <citation type="submission" date="2021-01" db="EMBL/GenBank/DDBJ databases">
        <authorList>
            <person name="Corre E."/>
            <person name="Pelletier E."/>
            <person name="Niang G."/>
            <person name="Scheremetjew M."/>
            <person name="Finn R."/>
            <person name="Kale V."/>
            <person name="Holt S."/>
            <person name="Cochrane G."/>
            <person name="Meng A."/>
            <person name="Brown T."/>
            <person name="Cohen L."/>
        </authorList>
    </citation>
    <scope>NUCLEOTIDE SEQUENCE</scope>
    <source>
        <strain evidence="2">CCMP281</strain>
    </source>
</reference>
<dbReference type="AlphaFoldDB" id="A0A7S3BH07"/>
<accession>A0A7S3BH07</accession>
<keyword evidence="1" id="KW-1133">Transmembrane helix</keyword>
<evidence type="ECO:0000313" key="2">
    <source>
        <dbReference type="EMBL" id="CAE0132627.1"/>
    </source>
</evidence>
<sequence length="206" mass="20985">MPAAEQDGDETLEILLQLAGPPASYTAEQRAEMAVSVTEALGVAASAVSLDCWFLNAAGSSTLVTVQVRASAAATPSTLLVMKQQLGSAEAAAATLSAYGGVVVVESVPVAPAALRTAPQPQQPEAHSAPCSAAPYPLLLLLSACGVVAALPMIIVACAGKDECEEPILWPGVVLLTLSAALALAACIIYRRQSDSPMHVESQSHV</sequence>
<name>A0A7S3BH07_9EUKA</name>
<dbReference type="EMBL" id="HBHX01053087">
    <property type="protein sequence ID" value="CAE0132627.1"/>
    <property type="molecule type" value="Transcribed_RNA"/>
</dbReference>
<keyword evidence="1" id="KW-0472">Membrane</keyword>
<protein>
    <submittedName>
        <fullName evidence="2">Uncharacterized protein</fullName>
    </submittedName>
</protein>
<proteinExistence type="predicted"/>
<gene>
    <name evidence="2" type="ORF">HERI1096_LOCUS29283</name>
</gene>